<dbReference type="GO" id="GO:0005886">
    <property type="term" value="C:plasma membrane"/>
    <property type="evidence" value="ECO:0007669"/>
    <property type="project" value="UniProtKB-SubCell"/>
</dbReference>
<dbReference type="Pfam" id="PF02687">
    <property type="entry name" value="FtsX"/>
    <property type="match status" value="2"/>
</dbReference>
<evidence type="ECO:0000256" key="5">
    <source>
        <dbReference type="ARBA" id="ARBA00023136"/>
    </source>
</evidence>
<protein>
    <submittedName>
        <fullName evidence="9">ABC transporter permease</fullName>
    </submittedName>
</protein>
<evidence type="ECO:0000256" key="2">
    <source>
        <dbReference type="ARBA" id="ARBA00022475"/>
    </source>
</evidence>
<feature type="transmembrane region" description="Helical" evidence="7">
    <location>
        <begin position="713"/>
        <end position="732"/>
    </location>
</feature>
<gene>
    <name evidence="9" type="ORF">MCORR_v1c05630</name>
</gene>
<dbReference type="PANTHER" id="PTHR30572">
    <property type="entry name" value="MEMBRANE COMPONENT OF TRANSPORTER-RELATED"/>
    <property type="match status" value="1"/>
</dbReference>
<feature type="transmembrane region" description="Helical" evidence="7">
    <location>
        <begin position="588"/>
        <end position="614"/>
    </location>
</feature>
<keyword evidence="2" id="KW-1003">Cell membrane</keyword>
<keyword evidence="10" id="KW-1185">Reference proteome</keyword>
<reference evidence="9 10" key="1">
    <citation type="submission" date="2017-11" db="EMBL/GenBank/DDBJ databases">
        <title>Genome sequence of Mesoplasma corruscae ELCA-2 (ATCC 49579).</title>
        <authorList>
            <person name="Lo W.-S."/>
            <person name="Kuo C.-H."/>
        </authorList>
    </citation>
    <scope>NUCLEOTIDE SEQUENCE [LARGE SCALE GENOMIC DNA]</scope>
    <source>
        <strain evidence="9 10">ELCA-2</strain>
    </source>
</reference>
<dbReference type="PANTHER" id="PTHR30572:SF4">
    <property type="entry name" value="ABC TRANSPORTER PERMEASE YTRF"/>
    <property type="match status" value="1"/>
</dbReference>
<comment type="caution">
    <text evidence="9">The sequence shown here is derived from an EMBL/GenBank/DDBJ whole genome shotgun (WGS) entry which is preliminary data.</text>
</comment>
<sequence>MKKILKSYMKTFIKNWVSSLFIIVFLASLTTAIIGILASPIQIYLKLHSSENKTVKYDNKIDLDNSQSVIYSYDFIEKYFMTENESPIESEGINILKSNANVDIDLKPISYSQTEKDNLTNVFNKFLASYRTSSIGSLSLSTKNFSTIFKDDKEIKKIICLHITKAISEAIFELESSSNDVTSQDISSALLGALYKIFVFANLNKLIDFSDVSLIDQLKNLELNSLKNLTENLIKLMVENFKKSQAQDQAQEFYFLNYALIKSEYSKKLWNKNYLHDDRVIVLEKIIEEISKNKKANYELSVSQSFKLAPSQGIFGGKNTADLKSEYSWAINTKEKKYSDITKVLFDKSIAKNSENTHEWKADLNDNPEVIISAAFAKLNNIKVGDYIDLPEANSSQFGTFLNFLSKEEIFNNIHLTEMYFTNSFKVKVVGIGQNLEDFFPGPSYSSFNQKQNNYAIVYANNNFTQRYKNFEWKFLNSSESTGSLSLKIKSEKTSDKLEAQDFIFKKNNDEDFLIFQKPSSFLKKWSDSNFDKQSTNLKIRIIIFIVISFVILLLAFLFINFNIKKEINETRKQLGIFKSSGYFTTELSWVFALKTFVLFFTSILIGFFCSFPFQKFAARGFENSLTIYFNKVYFSPIMFLVIVIGIPLFFLFIAFLFTLKDLNEKPLSLINNDKKRTYKTKKSLLSKISEKHNIFFSWRLRKAFIKNSKGKFVMIQTLFAFSSLSYILIFGSQTLTTKIINQSFAVYNEKVDHYYDWTGSYSKYVINSQKKYDWDQSKQNPIELDYKDISDFKNTNDYLTSEDLTNDYRYKVSALAQMTINYFNSLSDEDKVQFILPQNEVEYTIQKTFGFDLSSSPDGKTISDVNFLSTILNFDLNSDSLKEGIFEIKTTGKTNKKITLESLESSKNENTVTLKNITEAKLKNIFYNELTQLFAIKMFQIAAIYEYLPVMLNKPNSKFTTEELVSAFASNEKINFNYHQFINITSNLPLLKNYNPAKSVFWKTGDNNEMFKHTSSILSDTKQFDDSQIISLLYKGSLDLLPSTLSSNLLISDANENTLTDKMINFNSIMFDKNKETLTSKIYLNVGDKSDESLIQTYLLSDQTSKYGDFRKTFNFYGINNNQMNEFLEPSDGVIPAIIPYFLHRDKNINIGDVLTLHSNTSEKLEIKVKVVGINQAETISLGQDSIMLNKESFENQYFNSDLLDKPVFNQLFSYKEMLSTEMSFSNIITSFLKTINKEENITITSDKQSNVFYEMIYGVFDETKEKPSKVISSTTTNVSKTQNTFLLTNSSFLTKYWNKSVPFNIMKSAANFAIEISNKIMFVFVLLSTIILSIILLVVIGIIVDESKATILTMKALGYKKMRVNWTIMGSYIIGLLISFAIAFILSIIIWQVLLYWVSVKFSVYIFLGVDYRSALITAPIVFVVLIFGWFVANKQVEKLSLSQITNI</sequence>
<dbReference type="GO" id="GO:0022857">
    <property type="term" value="F:transmembrane transporter activity"/>
    <property type="evidence" value="ECO:0007669"/>
    <property type="project" value="TreeGrafter"/>
</dbReference>
<evidence type="ECO:0000313" key="10">
    <source>
        <dbReference type="Proteomes" id="UP000239785"/>
    </source>
</evidence>
<organism evidence="9 10">
    <name type="scientific">Mesoplasma corruscae</name>
    <dbReference type="NCBI Taxonomy" id="216874"/>
    <lineage>
        <taxon>Bacteria</taxon>
        <taxon>Bacillati</taxon>
        <taxon>Mycoplasmatota</taxon>
        <taxon>Mollicutes</taxon>
        <taxon>Entomoplasmatales</taxon>
        <taxon>Entomoplasmataceae</taxon>
        <taxon>Mesoplasma</taxon>
    </lineage>
</organism>
<dbReference type="EMBL" id="PHNF01000002">
    <property type="protein sequence ID" value="PPE06258.1"/>
    <property type="molecule type" value="Genomic_DNA"/>
</dbReference>
<evidence type="ECO:0000259" key="8">
    <source>
        <dbReference type="Pfam" id="PF02687"/>
    </source>
</evidence>
<feature type="transmembrane region" description="Helical" evidence="7">
    <location>
        <begin position="634"/>
        <end position="660"/>
    </location>
</feature>
<comment type="subcellular location">
    <subcellularLocation>
        <location evidence="1">Cell membrane</location>
        <topology evidence="1">Multi-pass membrane protein</topology>
    </subcellularLocation>
</comment>
<dbReference type="RefSeq" id="WP_104208096.1">
    <property type="nucleotide sequence ID" value="NZ_PHNF01000002.1"/>
</dbReference>
<evidence type="ECO:0000313" key="9">
    <source>
        <dbReference type="EMBL" id="PPE06258.1"/>
    </source>
</evidence>
<dbReference type="Proteomes" id="UP000239785">
    <property type="component" value="Unassembled WGS sequence"/>
</dbReference>
<evidence type="ECO:0000256" key="7">
    <source>
        <dbReference type="SAM" id="Phobius"/>
    </source>
</evidence>
<feature type="transmembrane region" description="Helical" evidence="7">
    <location>
        <begin position="1366"/>
        <end position="1396"/>
    </location>
</feature>
<keyword evidence="3 7" id="KW-0812">Transmembrane</keyword>
<feature type="transmembrane region" description="Helical" evidence="7">
    <location>
        <begin position="1322"/>
        <end position="1346"/>
    </location>
</feature>
<dbReference type="InterPro" id="IPR050250">
    <property type="entry name" value="Macrolide_Exporter_MacB"/>
</dbReference>
<feature type="transmembrane region" description="Helical" evidence="7">
    <location>
        <begin position="1416"/>
        <end position="1435"/>
    </location>
</feature>
<dbReference type="OrthoDB" id="391548at2"/>
<evidence type="ECO:0000256" key="1">
    <source>
        <dbReference type="ARBA" id="ARBA00004651"/>
    </source>
</evidence>
<proteinExistence type="inferred from homology"/>
<feature type="transmembrane region" description="Helical" evidence="7">
    <location>
        <begin position="542"/>
        <end position="564"/>
    </location>
</feature>
<evidence type="ECO:0000256" key="6">
    <source>
        <dbReference type="ARBA" id="ARBA00038076"/>
    </source>
</evidence>
<evidence type="ECO:0000256" key="3">
    <source>
        <dbReference type="ARBA" id="ARBA00022692"/>
    </source>
</evidence>
<evidence type="ECO:0000256" key="4">
    <source>
        <dbReference type="ARBA" id="ARBA00022989"/>
    </source>
</evidence>
<keyword evidence="5 7" id="KW-0472">Membrane</keyword>
<comment type="similarity">
    <text evidence="6">Belongs to the ABC-4 integral membrane protein family.</text>
</comment>
<name>A0A2S5RG40_9MOLU</name>
<accession>A0A2S5RG40</accession>
<keyword evidence="4 7" id="KW-1133">Transmembrane helix</keyword>
<dbReference type="InterPro" id="IPR003838">
    <property type="entry name" value="ABC3_permease_C"/>
</dbReference>
<feature type="domain" description="ABC3 transporter permease C-terminal" evidence="8">
    <location>
        <begin position="546"/>
        <end position="660"/>
    </location>
</feature>
<feature type="domain" description="ABC3 transporter permease C-terminal" evidence="8">
    <location>
        <begin position="1324"/>
        <end position="1436"/>
    </location>
</feature>